<evidence type="ECO:0000313" key="3">
    <source>
        <dbReference type="Proteomes" id="UP001154282"/>
    </source>
</evidence>
<dbReference type="InterPro" id="IPR013320">
    <property type="entry name" value="ConA-like_dom_sf"/>
</dbReference>
<evidence type="ECO:0000259" key="1">
    <source>
        <dbReference type="Pfam" id="PF08787"/>
    </source>
</evidence>
<protein>
    <recommendedName>
        <fullName evidence="1">Alginate lyase 2 domain-containing protein</fullName>
    </recommendedName>
</protein>
<reference evidence="2" key="1">
    <citation type="submission" date="2022-08" db="EMBL/GenBank/DDBJ databases">
        <authorList>
            <person name="Gutierrez-Valencia J."/>
        </authorList>
    </citation>
    <scope>NUCLEOTIDE SEQUENCE</scope>
</reference>
<dbReference type="AlphaFoldDB" id="A0AAV0M4S0"/>
<comment type="caution">
    <text evidence="2">The sequence shown here is derived from an EMBL/GenBank/DDBJ whole genome shotgun (WGS) entry which is preliminary data.</text>
</comment>
<sequence>MGVCLVRGSRDLTCGFFESLPFNSTYFNVQRPYDVPENQRYSFINGVHRCWVYSTDKPHNPTSNTLPRTEIAIHGYNYTSGVWQFEGYGYVPKGTSGVCIMQVFGASPPPHASTAMVRVYDGNLTYYRKNVLAENIYDKWFRLNVIHDVDASRVEIYIDGELKLQVDGRGGVSHAFKCGVYAQANDSYYMESRWKDIKVLRKL</sequence>
<accession>A0AAV0M4S0</accession>
<feature type="domain" description="Alginate lyase 2" evidence="1">
    <location>
        <begin position="25"/>
        <end position="199"/>
    </location>
</feature>
<dbReference type="EMBL" id="CAMGYJ010000007">
    <property type="protein sequence ID" value="CAI0440805.1"/>
    <property type="molecule type" value="Genomic_DNA"/>
</dbReference>
<dbReference type="SUPFAM" id="SSF49899">
    <property type="entry name" value="Concanavalin A-like lectins/glucanases"/>
    <property type="match status" value="1"/>
</dbReference>
<evidence type="ECO:0000313" key="2">
    <source>
        <dbReference type="EMBL" id="CAI0440805.1"/>
    </source>
</evidence>
<dbReference type="PANTHER" id="PTHR33681:SF20">
    <property type="entry name" value="ALGINATE LYASE 2 DOMAIN-CONTAINING PROTEIN"/>
    <property type="match status" value="1"/>
</dbReference>
<dbReference type="InterPro" id="IPR014895">
    <property type="entry name" value="Alginate_lyase_2"/>
</dbReference>
<gene>
    <name evidence="2" type="ORF">LITE_LOCUS26639</name>
</gene>
<dbReference type="Pfam" id="PF08787">
    <property type="entry name" value="Alginate_lyase2"/>
    <property type="match status" value="1"/>
</dbReference>
<proteinExistence type="predicted"/>
<keyword evidence="3" id="KW-1185">Reference proteome</keyword>
<organism evidence="2 3">
    <name type="scientific">Linum tenue</name>
    <dbReference type="NCBI Taxonomy" id="586396"/>
    <lineage>
        <taxon>Eukaryota</taxon>
        <taxon>Viridiplantae</taxon>
        <taxon>Streptophyta</taxon>
        <taxon>Embryophyta</taxon>
        <taxon>Tracheophyta</taxon>
        <taxon>Spermatophyta</taxon>
        <taxon>Magnoliopsida</taxon>
        <taxon>eudicotyledons</taxon>
        <taxon>Gunneridae</taxon>
        <taxon>Pentapetalae</taxon>
        <taxon>rosids</taxon>
        <taxon>fabids</taxon>
        <taxon>Malpighiales</taxon>
        <taxon>Linaceae</taxon>
        <taxon>Linum</taxon>
    </lineage>
</organism>
<name>A0AAV0M4S0_9ROSI</name>
<dbReference type="Proteomes" id="UP001154282">
    <property type="component" value="Unassembled WGS sequence"/>
</dbReference>
<dbReference type="Gene3D" id="2.60.120.200">
    <property type="match status" value="1"/>
</dbReference>
<dbReference type="PANTHER" id="PTHR33681">
    <property type="entry name" value="BINDING PROTEIN, PUTATIVE, EXPRESSED-RELATED"/>
    <property type="match status" value="1"/>
</dbReference>